<gene>
    <name evidence="1" type="primary">Pnliprp1_6</name>
    <name evidence="1" type="ORF">AVEN_171785_1</name>
</gene>
<evidence type="ECO:0000313" key="1">
    <source>
        <dbReference type="EMBL" id="GBN87349.1"/>
    </source>
</evidence>
<accession>A0A4Y2SJ98</accession>
<dbReference type="AlphaFoldDB" id="A0A4Y2SJ98"/>
<name>A0A4Y2SJ98_ARAVE</name>
<proteinExistence type="predicted"/>
<organism evidence="1 2">
    <name type="scientific">Araneus ventricosus</name>
    <name type="common">Orbweaver spider</name>
    <name type="synonym">Epeira ventricosa</name>
    <dbReference type="NCBI Taxonomy" id="182803"/>
    <lineage>
        <taxon>Eukaryota</taxon>
        <taxon>Metazoa</taxon>
        <taxon>Ecdysozoa</taxon>
        <taxon>Arthropoda</taxon>
        <taxon>Chelicerata</taxon>
        <taxon>Arachnida</taxon>
        <taxon>Araneae</taxon>
        <taxon>Araneomorphae</taxon>
        <taxon>Entelegynae</taxon>
        <taxon>Araneoidea</taxon>
        <taxon>Araneidae</taxon>
        <taxon>Araneus</taxon>
    </lineage>
</organism>
<keyword evidence="2" id="KW-1185">Reference proteome</keyword>
<reference evidence="1 2" key="1">
    <citation type="journal article" date="2019" name="Sci. Rep.">
        <title>Orb-weaving spider Araneus ventricosus genome elucidates the spidroin gene catalogue.</title>
        <authorList>
            <person name="Kono N."/>
            <person name="Nakamura H."/>
            <person name="Ohtoshi R."/>
            <person name="Moran D.A.P."/>
            <person name="Shinohara A."/>
            <person name="Yoshida Y."/>
            <person name="Fujiwara M."/>
            <person name="Mori M."/>
            <person name="Tomita M."/>
            <person name="Arakawa K."/>
        </authorList>
    </citation>
    <scope>NUCLEOTIDE SEQUENCE [LARGE SCALE GENOMIC DNA]</scope>
</reference>
<comment type="caution">
    <text evidence="1">The sequence shown here is derived from an EMBL/GenBank/DDBJ whole genome shotgun (WGS) entry which is preliminary data.</text>
</comment>
<feature type="non-terminal residue" evidence="1">
    <location>
        <position position="1"/>
    </location>
</feature>
<sequence>IINVLSCAMLKSTSKIQIHFPKHISPFSTFLHKKRTLVLHLPNLV</sequence>
<evidence type="ECO:0000313" key="2">
    <source>
        <dbReference type="Proteomes" id="UP000499080"/>
    </source>
</evidence>
<dbReference type="EMBL" id="BGPR01021771">
    <property type="protein sequence ID" value="GBN87349.1"/>
    <property type="molecule type" value="Genomic_DNA"/>
</dbReference>
<protein>
    <submittedName>
        <fullName evidence="1">Inactive pancreatic lipase-related protein 1</fullName>
    </submittedName>
</protein>
<dbReference type="Proteomes" id="UP000499080">
    <property type="component" value="Unassembled WGS sequence"/>
</dbReference>